<comment type="cofactor">
    <cofactor evidence="5">
        <name>Mg(2+)</name>
        <dbReference type="ChEBI" id="CHEBI:18420"/>
    </cofactor>
</comment>
<gene>
    <name evidence="6" type="ORF">G7081_03905</name>
</gene>
<comment type="similarity">
    <text evidence="1 5">Belongs to the 5-formyltetrahydrofolate cyclo-ligase family.</text>
</comment>
<evidence type="ECO:0000256" key="2">
    <source>
        <dbReference type="ARBA" id="ARBA00022741"/>
    </source>
</evidence>
<evidence type="ECO:0000313" key="7">
    <source>
        <dbReference type="Proteomes" id="UP000500890"/>
    </source>
</evidence>
<evidence type="ECO:0000313" key="6">
    <source>
        <dbReference type="EMBL" id="QIL46272.1"/>
    </source>
</evidence>
<evidence type="ECO:0000256" key="5">
    <source>
        <dbReference type="RuleBase" id="RU361279"/>
    </source>
</evidence>
<evidence type="ECO:0000256" key="4">
    <source>
        <dbReference type="PIRSR" id="PIRSR006806-1"/>
    </source>
</evidence>
<dbReference type="GO" id="GO:0035999">
    <property type="term" value="P:tetrahydrofolate interconversion"/>
    <property type="evidence" value="ECO:0007669"/>
    <property type="project" value="TreeGrafter"/>
</dbReference>
<dbReference type="PANTHER" id="PTHR23407:SF1">
    <property type="entry name" value="5-FORMYLTETRAHYDROFOLATE CYCLO-LIGASE"/>
    <property type="match status" value="1"/>
</dbReference>
<protein>
    <recommendedName>
        <fullName evidence="5">5-formyltetrahydrofolate cyclo-ligase</fullName>
        <ecNumber evidence="5">6.3.3.2</ecNumber>
    </recommendedName>
</protein>
<dbReference type="GO" id="GO:0005524">
    <property type="term" value="F:ATP binding"/>
    <property type="evidence" value="ECO:0007669"/>
    <property type="project" value="UniProtKB-KW"/>
</dbReference>
<dbReference type="SUPFAM" id="SSF100950">
    <property type="entry name" value="NagB/RpiA/CoA transferase-like"/>
    <property type="match status" value="1"/>
</dbReference>
<dbReference type="GO" id="GO:0030272">
    <property type="term" value="F:5-formyltetrahydrofolate cyclo-ligase activity"/>
    <property type="evidence" value="ECO:0007669"/>
    <property type="project" value="UniProtKB-EC"/>
</dbReference>
<dbReference type="EMBL" id="CP049886">
    <property type="protein sequence ID" value="QIL46272.1"/>
    <property type="molecule type" value="Genomic_DNA"/>
</dbReference>
<dbReference type="EC" id="6.3.3.2" evidence="5"/>
<evidence type="ECO:0000256" key="1">
    <source>
        <dbReference type="ARBA" id="ARBA00010638"/>
    </source>
</evidence>
<dbReference type="Gene3D" id="3.40.50.10420">
    <property type="entry name" value="NagB/RpiA/CoA transferase-like"/>
    <property type="match status" value="1"/>
</dbReference>
<dbReference type="InterPro" id="IPR002698">
    <property type="entry name" value="FTHF_cligase"/>
</dbReference>
<keyword evidence="5" id="KW-0479">Metal-binding</keyword>
<dbReference type="KEGG" id="vah:G7081_03905"/>
<keyword evidence="6" id="KW-0436">Ligase</keyword>
<feature type="binding site" evidence="4">
    <location>
        <position position="53"/>
    </location>
    <ligand>
        <name>substrate</name>
    </ligand>
</feature>
<dbReference type="NCBIfam" id="TIGR02727">
    <property type="entry name" value="MTHFS_bact"/>
    <property type="match status" value="1"/>
</dbReference>
<dbReference type="GO" id="GO:0046872">
    <property type="term" value="F:metal ion binding"/>
    <property type="evidence" value="ECO:0007669"/>
    <property type="project" value="UniProtKB-KW"/>
</dbReference>
<dbReference type="InterPro" id="IPR037171">
    <property type="entry name" value="NagB/RpiA_transferase-like"/>
</dbReference>
<sequence>MLRKSGIQQLKDQLAQSPDAKQVEERLILKQLFESSQWKKAKIIATTKSMPYEFDTTRLMDEAWNAGKRLLLPKVYSQGRMEFVEVFPETSYTMTKIGVSEPVSETIIEKSDIDLIVVPGVLFNTDGYRIGFGGGFYDRYLADFKGETCSLVFEVQLGQEWLPDRYDQPVKQLYTKIEV</sequence>
<keyword evidence="5" id="KW-0460">Magnesium</keyword>
<dbReference type="PIRSF" id="PIRSF006806">
    <property type="entry name" value="FTHF_cligase"/>
    <property type="match status" value="1"/>
</dbReference>
<reference evidence="6 7" key="1">
    <citation type="submission" date="2020-03" db="EMBL/GenBank/DDBJ databases">
        <title>Vagococcus sp. nov., isolated from beetles.</title>
        <authorList>
            <person name="Hyun D.-W."/>
            <person name="Bae J.-W."/>
        </authorList>
    </citation>
    <scope>NUCLEOTIDE SEQUENCE [LARGE SCALE GENOMIC DNA]</scope>
    <source>
        <strain evidence="6 7">HDW17A</strain>
    </source>
</reference>
<feature type="binding site" evidence="4">
    <location>
        <begin position="129"/>
        <end position="137"/>
    </location>
    <ligand>
        <name>ATP</name>
        <dbReference type="ChEBI" id="CHEBI:30616"/>
    </ligand>
</feature>
<dbReference type="Pfam" id="PF01812">
    <property type="entry name" value="5-FTHF_cyc-lig"/>
    <property type="match status" value="1"/>
</dbReference>
<organism evidence="6 7">
    <name type="scientific">Vagococcus coleopterorum</name>
    <dbReference type="NCBI Taxonomy" id="2714946"/>
    <lineage>
        <taxon>Bacteria</taxon>
        <taxon>Bacillati</taxon>
        <taxon>Bacillota</taxon>
        <taxon>Bacilli</taxon>
        <taxon>Lactobacillales</taxon>
        <taxon>Enterococcaceae</taxon>
        <taxon>Vagococcus</taxon>
    </lineage>
</organism>
<accession>A0A6G8AMU7</accession>
<dbReference type="PANTHER" id="PTHR23407">
    <property type="entry name" value="ATPASE INHIBITOR/5-FORMYLTETRAHYDROFOLATE CYCLO-LIGASE"/>
    <property type="match status" value="1"/>
</dbReference>
<keyword evidence="7" id="KW-1185">Reference proteome</keyword>
<keyword evidence="2 4" id="KW-0547">Nucleotide-binding</keyword>
<evidence type="ECO:0000256" key="3">
    <source>
        <dbReference type="ARBA" id="ARBA00022840"/>
    </source>
</evidence>
<dbReference type="GO" id="GO:0009396">
    <property type="term" value="P:folic acid-containing compound biosynthetic process"/>
    <property type="evidence" value="ECO:0007669"/>
    <property type="project" value="TreeGrafter"/>
</dbReference>
<keyword evidence="3 4" id="KW-0067">ATP-binding</keyword>
<dbReference type="Proteomes" id="UP000500890">
    <property type="component" value="Chromosome"/>
</dbReference>
<dbReference type="InterPro" id="IPR024185">
    <property type="entry name" value="FTHF_cligase-like_sf"/>
</dbReference>
<proteinExistence type="inferred from homology"/>
<name>A0A6G8AMU7_9ENTE</name>
<dbReference type="AlphaFoldDB" id="A0A6G8AMU7"/>
<comment type="catalytic activity">
    <reaction evidence="5">
        <text>(6S)-5-formyl-5,6,7,8-tetrahydrofolate + ATP = (6R)-5,10-methenyltetrahydrofolate + ADP + phosphate</text>
        <dbReference type="Rhea" id="RHEA:10488"/>
        <dbReference type="ChEBI" id="CHEBI:30616"/>
        <dbReference type="ChEBI" id="CHEBI:43474"/>
        <dbReference type="ChEBI" id="CHEBI:57455"/>
        <dbReference type="ChEBI" id="CHEBI:57457"/>
        <dbReference type="ChEBI" id="CHEBI:456216"/>
        <dbReference type="EC" id="6.3.3.2"/>
    </reaction>
</comment>